<keyword evidence="5" id="KW-1185">Reference proteome</keyword>
<reference evidence="5" key="1">
    <citation type="submission" date="2020-05" db="EMBL/GenBank/DDBJ databases">
        <title>Novel species in genus Nocardioides.</title>
        <authorList>
            <person name="Zhang G."/>
        </authorList>
    </citation>
    <scope>NUCLEOTIDE SEQUENCE [LARGE SCALE GENOMIC DNA]</scope>
    <source>
        <strain evidence="5">zg-1050</strain>
    </source>
</reference>
<dbReference type="Gene3D" id="1.20.58.2180">
    <property type="match status" value="1"/>
</dbReference>
<protein>
    <submittedName>
        <fullName evidence="4">ABC transporter substrate-binding protein</fullName>
    </submittedName>
</protein>
<dbReference type="SUPFAM" id="SSF53807">
    <property type="entry name" value="Helical backbone' metal receptor"/>
    <property type="match status" value="1"/>
</dbReference>
<evidence type="ECO:0000313" key="5">
    <source>
        <dbReference type="Proteomes" id="UP000503297"/>
    </source>
</evidence>
<evidence type="ECO:0000313" key="4">
    <source>
        <dbReference type="EMBL" id="QKF07067.1"/>
    </source>
</evidence>
<name>A0A6M8J0G6_9ACTN</name>
<dbReference type="InterPro" id="IPR050902">
    <property type="entry name" value="ABC_Transporter_SBP"/>
</dbReference>
<dbReference type="InterPro" id="IPR002491">
    <property type="entry name" value="ABC_transptr_periplasmic_BD"/>
</dbReference>
<accession>A0A6M8J0G6</accession>
<evidence type="ECO:0000256" key="1">
    <source>
        <dbReference type="ARBA" id="ARBA00008814"/>
    </source>
</evidence>
<dbReference type="RefSeq" id="WP_173163902.1">
    <property type="nucleotide sequence ID" value="NZ_CP053716.1"/>
</dbReference>
<dbReference type="AlphaFoldDB" id="A0A6M8J0G6"/>
<dbReference type="Proteomes" id="UP000503297">
    <property type="component" value="Chromosome"/>
</dbReference>
<evidence type="ECO:0000259" key="3">
    <source>
        <dbReference type="PROSITE" id="PS50983"/>
    </source>
</evidence>
<dbReference type="EMBL" id="CP053716">
    <property type="protein sequence ID" value="QKF07067.1"/>
    <property type="molecule type" value="Genomic_DNA"/>
</dbReference>
<feature type="signal peptide" evidence="2">
    <location>
        <begin position="1"/>
        <end position="33"/>
    </location>
</feature>
<sequence length="355" mass="38646">MRAKKVVSAIVSVALVGVLGCAGLAGCTSSGTAASNTNAPAAQPATHTVTDMAGRSVELPTKVTSVATFGSVGVLNAFVECLGAGSLIVNQMPANFTKNDKWAMQYKFAPQIANGPVLETADGVDMEAVMKLNPDVCITMTKETAEQLEQNGVKCIVLNWNNTDDVKTAVTLMGEVLGKQDIAADYNKYFDTMVEKAANITKDIPEADRASVIYGDVETLTNPHIISEWWISAAGGNSVTADAHRKNSLKYTLEDLLAWQPQVIFSSNTKTSDIYADEKIAQLPAIQNKKVYVVPTVAHVWGNRTVEQPLTVMWAMNKMYPDKYTKAELSSDISYFYERFFNYKMSDDEIKKIIG</sequence>
<dbReference type="KEGG" id="bwa:HLV38_02175"/>
<dbReference type="Gene3D" id="3.40.50.1980">
    <property type="entry name" value="Nitrogenase molybdenum iron protein domain"/>
    <property type="match status" value="2"/>
</dbReference>
<organism evidence="4 5">
    <name type="scientific">Berryella wangjianweii</name>
    <dbReference type="NCBI Taxonomy" id="2734634"/>
    <lineage>
        <taxon>Bacteria</taxon>
        <taxon>Bacillati</taxon>
        <taxon>Actinomycetota</taxon>
        <taxon>Coriobacteriia</taxon>
        <taxon>Eggerthellales</taxon>
        <taxon>Eggerthellaceae</taxon>
        <taxon>Berryella</taxon>
    </lineage>
</organism>
<feature type="domain" description="Fe/B12 periplasmic-binding" evidence="3">
    <location>
        <begin position="55"/>
        <end position="323"/>
    </location>
</feature>
<dbReference type="PANTHER" id="PTHR30535">
    <property type="entry name" value="VITAMIN B12-BINDING PROTEIN"/>
    <property type="match status" value="1"/>
</dbReference>
<dbReference type="Pfam" id="PF01497">
    <property type="entry name" value="Peripla_BP_2"/>
    <property type="match status" value="1"/>
</dbReference>
<dbReference type="PROSITE" id="PS50983">
    <property type="entry name" value="FE_B12_PBP"/>
    <property type="match status" value="1"/>
</dbReference>
<proteinExistence type="inferred from homology"/>
<evidence type="ECO:0000256" key="2">
    <source>
        <dbReference type="SAM" id="SignalP"/>
    </source>
</evidence>
<gene>
    <name evidence="4" type="ORF">HLV38_02175</name>
</gene>
<comment type="similarity">
    <text evidence="1">Belongs to the bacterial solute-binding protein 8 family.</text>
</comment>
<keyword evidence="2" id="KW-0732">Signal</keyword>
<dbReference type="PANTHER" id="PTHR30535:SF34">
    <property type="entry name" value="MOLYBDATE-BINDING PROTEIN MOLA"/>
    <property type="match status" value="1"/>
</dbReference>
<dbReference type="PROSITE" id="PS51257">
    <property type="entry name" value="PROKAR_LIPOPROTEIN"/>
    <property type="match status" value="1"/>
</dbReference>
<feature type="chain" id="PRO_5039716965" evidence="2">
    <location>
        <begin position="34"/>
        <end position="355"/>
    </location>
</feature>